<organism evidence="1 2">
    <name type="scientific">Neofusicoccum ribis</name>
    <dbReference type="NCBI Taxonomy" id="45134"/>
    <lineage>
        <taxon>Eukaryota</taxon>
        <taxon>Fungi</taxon>
        <taxon>Dikarya</taxon>
        <taxon>Ascomycota</taxon>
        <taxon>Pezizomycotina</taxon>
        <taxon>Dothideomycetes</taxon>
        <taxon>Dothideomycetes incertae sedis</taxon>
        <taxon>Botryosphaeriales</taxon>
        <taxon>Botryosphaeriaceae</taxon>
        <taxon>Neofusicoccum</taxon>
    </lineage>
</organism>
<dbReference type="Gene3D" id="3.10.450.50">
    <property type="match status" value="1"/>
</dbReference>
<name>A0ABR3SNT7_9PEZI</name>
<evidence type="ECO:0000313" key="1">
    <source>
        <dbReference type="EMBL" id="KAL1625204.1"/>
    </source>
</evidence>
<proteinExistence type="predicted"/>
<protein>
    <recommendedName>
        <fullName evidence="3">SnoaL-like domain-containing protein</fullName>
    </recommendedName>
</protein>
<evidence type="ECO:0008006" key="3">
    <source>
        <dbReference type="Google" id="ProtNLM"/>
    </source>
</evidence>
<dbReference type="SUPFAM" id="SSF54427">
    <property type="entry name" value="NTF2-like"/>
    <property type="match status" value="1"/>
</dbReference>
<dbReference type="InterPro" id="IPR032710">
    <property type="entry name" value="NTF2-like_dom_sf"/>
</dbReference>
<gene>
    <name evidence="1" type="ORF">SLS56_007399</name>
</gene>
<keyword evidence="2" id="KW-1185">Reference proteome</keyword>
<accession>A0ABR3SNT7</accession>
<dbReference type="EMBL" id="JAJVDC020000096">
    <property type="protein sequence ID" value="KAL1625204.1"/>
    <property type="molecule type" value="Genomic_DNA"/>
</dbReference>
<reference evidence="1 2" key="1">
    <citation type="submission" date="2024-02" db="EMBL/GenBank/DDBJ databases">
        <title>De novo assembly and annotation of 12 fungi associated with fruit tree decline syndrome in Ontario, Canada.</title>
        <authorList>
            <person name="Sulman M."/>
            <person name="Ellouze W."/>
            <person name="Ilyukhin E."/>
        </authorList>
    </citation>
    <scope>NUCLEOTIDE SEQUENCE [LARGE SCALE GENOMIC DNA]</scope>
    <source>
        <strain evidence="1 2">M1-105</strain>
    </source>
</reference>
<dbReference type="Proteomes" id="UP001521116">
    <property type="component" value="Unassembled WGS sequence"/>
</dbReference>
<comment type="caution">
    <text evidence="1">The sequence shown here is derived from an EMBL/GenBank/DDBJ whole genome shotgun (WGS) entry which is preliminary data.</text>
</comment>
<evidence type="ECO:0000313" key="2">
    <source>
        <dbReference type="Proteomes" id="UP001521116"/>
    </source>
</evidence>
<sequence length="156" mass="18053">MQGRWITWDELTSVNNLHNALSTPLSKEKLHKPELHEVEEDALKFYKRWVAYLSGNPLKETGGLDEFYDFENMTEYDLMEGEIGRGGDKVRAHFAKIGSELADGVNFKGISQDGSPFDITYRCTQLMRKTEKGWRWYHDHFSFWADLKTGEAKITG</sequence>